<evidence type="ECO:0000313" key="2">
    <source>
        <dbReference type="Proteomes" id="UP001057375"/>
    </source>
</evidence>
<accession>A0ABQ5KTY5</accession>
<gene>
    <name evidence="1" type="ORF">ADUPG1_003078</name>
</gene>
<evidence type="ECO:0000313" key="1">
    <source>
        <dbReference type="EMBL" id="GKT35925.1"/>
    </source>
</evidence>
<name>A0ABQ5KTY5_9EUKA</name>
<organism evidence="1 2">
    <name type="scientific">Aduncisulcus paluster</name>
    <dbReference type="NCBI Taxonomy" id="2918883"/>
    <lineage>
        <taxon>Eukaryota</taxon>
        <taxon>Metamonada</taxon>
        <taxon>Carpediemonas-like organisms</taxon>
        <taxon>Aduncisulcus</taxon>
    </lineage>
</organism>
<dbReference type="Proteomes" id="UP001057375">
    <property type="component" value="Unassembled WGS sequence"/>
</dbReference>
<keyword evidence="2" id="KW-1185">Reference proteome</keyword>
<feature type="non-terminal residue" evidence="1">
    <location>
        <position position="22"/>
    </location>
</feature>
<reference evidence="1" key="1">
    <citation type="submission" date="2022-03" db="EMBL/GenBank/DDBJ databases">
        <title>Draft genome sequence of Aduncisulcus paluster, a free-living microaerophilic Fornicata.</title>
        <authorList>
            <person name="Yuyama I."/>
            <person name="Kume K."/>
            <person name="Tamura T."/>
            <person name="Inagaki Y."/>
            <person name="Hashimoto T."/>
        </authorList>
    </citation>
    <scope>NUCLEOTIDE SEQUENCE</scope>
    <source>
        <strain evidence="1">NY0171</strain>
    </source>
</reference>
<protein>
    <submittedName>
        <fullName evidence="1">Uncharacterized protein</fullName>
    </submittedName>
</protein>
<dbReference type="EMBL" id="BQXS01003956">
    <property type="protein sequence ID" value="GKT35925.1"/>
    <property type="molecule type" value="Genomic_DNA"/>
</dbReference>
<sequence>MRRLGTMRVNDMGNLEIGGCDA</sequence>
<comment type="caution">
    <text evidence="1">The sequence shown here is derived from an EMBL/GenBank/DDBJ whole genome shotgun (WGS) entry which is preliminary data.</text>
</comment>
<proteinExistence type="predicted"/>